<dbReference type="Proteomes" id="UP001165064">
    <property type="component" value="Unassembled WGS sequence"/>
</dbReference>
<sequence>MLRKRQQLLDSSYVNKPQRLSDKGLTKSIMEYFKVDENQLKMRMASIVALVNKEFVYAQLSKKKGALFTIYKKEDFQNEDHWNGWIKGVNQLNNQLMTRMTTVADFKPGPGFKYIPKDMESIVKFFVNIILNGKITAPFFKSIVNCFKLWQVDPCLIYMTFLQTSKLDKIQSNDESEKVFTLAKSAMTFILHFDEWPTQQYKKLANFHADLFQKGKSQFQLCILNVFTNTPEFTSCLEFLKFLEFPEKHNFVSENFQQAVNLRIDSYSEGDNGSDGLKEVFHILDMANYDLTNLQDWRLNHKELNSGFNFEKVFTIELQKRVVPVVNKFLANHEPIKDNLLLLITALSNFSTLAKTPLDYQNSLFNDVNALVDSWSDDASKQVESIVKDDEKLEKLEEISTGKIKTNWLCYT</sequence>
<name>A0ACB5TJX0_AMBMO</name>
<reference evidence="1" key="1">
    <citation type="submission" date="2023-04" db="EMBL/GenBank/DDBJ databases">
        <title>Ambrosiozyma monospora NBRC 10751.</title>
        <authorList>
            <person name="Ichikawa N."/>
            <person name="Sato H."/>
            <person name="Tonouchi N."/>
        </authorList>
    </citation>
    <scope>NUCLEOTIDE SEQUENCE</scope>
    <source>
        <strain evidence="1">NBRC 10751</strain>
    </source>
</reference>
<proteinExistence type="predicted"/>
<protein>
    <submittedName>
        <fullName evidence="1">Unnamed protein product</fullName>
    </submittedName>
</protein>
<evidence type="ECO:0000313" key="2">
    <source>
        <dbReference type="Proteomes" id="UP001165064"/>
    </source>
</evidence>
<organism evidence="1 2">
    <name type="scientific">Ambrosiozyma monospora</name>
    <name type="common">Yeast</name>
    <name type="synonym">Endomycopsis monosporus</name>
    <dbReference type="NCBI Taxonomy" id="43982"/>
    <lineage>
        <taxon>Eukaryota</taxon>
        <taxon>Fungi</taxon>
        <taxon>Dikarya</taxon>
        <taxon>Ascomycota</taxon>
        <taxon>Saccharomycotina</taxon>
        <taxon>Pichiomycetes</taxon>
        <taxon>Pichiales</taxon>
        <taxon>Pichiaceae</taxon>
        <taxon>Ambrosiozyma</taxon>
    </lineage>
</organism>
<comment type="caution">
    <text evidence="1">The sequence shown here is derived from an EMBL/GenBank/DDBJ whole genome shotgun (WGS) entry which is preliminary data.</text>
</comment>
<gene>
    <name evidence="1" type="ORF">Amon02_000857700</name>
</gene>
<accession>A0ACB5TJX0</accession>
<keyword evidence="2" id="KW-1185">Reference proteome</keyword>
<evidence type="ECO:0000313" key="1">
    <source>
        <dbReference type="EMBL" id="GME89781.1"/>
    </source>
</evidence>
<dbReference type="EMBL" id="BSXS01007668">
    <property type="protein sequence ID" value="GME89781.1"/>
    <property type="molecule type" value="Genomic_DNA"/>
</dbReference>